<gene>
    <name evidence="1" type="ORF">NQ176_g5994</name>
</gene>
<protein>
    <submittedName>
        <fullName evidence="1">Uncharacterized protein</fullName>
    </submittedName>
</protein>
<accession>A0ACC1N5M3</accession>
<evidence type="ECO:0000313" key="1">
    <source>
        <dbReference type="EMBL" id="KAJ2974547.1"/>
    </source>
</evidence>
<sequence length="373" mass="41080">MATRPFQVGIVGYGSSAKTFHIPFIQASPWFQLHSVVQRQAAASILDASDSPSNVTIYTSFDDMVKDEQVQLVVIATPPESHFELASLALNANKHVVVEKPFTSSFSEAEKLISLASERNLLLTVYHNRRWDSDFLTLQSYVTQGLLGRIVEFESHFDRHRPRLPENTWKAHPSPGNAGIYDLGTHLIDQAVQLFGMPARVTGIIQSQRATAINTTKLQDSFTVLLHYADGLLATLKAGVVSPERQQLRFWVRGDGGSFRKLGFDIQESQLKGGMQPAERGFGIDEEGETDMCFVTMVQDGGGVLSLTEQNIRCSSVVAHGKATYGEFYRRLAAALVCDEVEQLPVSAEQAAQVIRLVEIAVESSNLGKTLLV</sequence>
<dbReference type="EMBL" id="JANJQO010000816">
    <property type="protein sequence ID" value="KAJ2974547.1"/>
    <property type="molecule type" value="Genomic_DNA"/>
</dbReference>
<comment type="caution">
    <text evidence="1">The sequence shown here is derived from an EMBL/GenBank/DDBJ whole genome shotgun (WGS) entry which is preliminary data.</text>
</comment>
<dbReference type="Proteomes" id="UP001143910">
    <property type="component" value="Unassembled WGS sequence"/>
</dbReference>
<keyword evidence="2" id="KW-1185">Reference proteome</keyword>
<name>A0ACC1N5M3_9HYPO</name>
<proteinExistence type="predicted"/>
<reference evidence="1" key="1">
    <citation type="submission" date="2022-08" db="EMBL/GenBank/DDBJ databases">
        <title>Genome Sequence of Lecanicillium fungicola.</title>
        <authorList>
            <person name="Buettner E."/>
        </authorList>
    </citation>
    <scope>NUCLEOTIDE SEQUENCE</scope>
    <source>
        <strain evidence="1">Babe33</strain>
    </source>
</reference>
<evidence type="ECO:0000313" key="2">
    <source>
        <dbReference type="Proteomes" id="UP001143910"/>
    </source>
</evidence>
<organism evidence="1 2">
    <name type="scientific">Zarea fungicola</name>
    <dbReference type="NCBI Taxonomy" id="93591"/>
    <lineage>
        <taxon>Eukaryota</taxon>
        <taxon>Fungi</taxon>
        <taxon>Dikarya</taxon>
        <taxon>Ascomycota</taxon>
        <taxon>Pezizomycotina</taxon>
        <taxon>Sordariomycetes</taxon>
        <taxon>Hypocreomycetidae</taxon>
        <taxon>Hypocreales</taxon>
        <taxon>Cordycipitaceae</taxon>
        <taxon>Zarea</taxon>
    </lineage>
</organism>